<gene>
    <name evidence="2" type="ORF">QBC38DRAFT_496096</name>
</gene>
<name>A0AAN7BWK3_9PEZI</name>
<dbReference type="Proteomes" id="UP001301958">
    <property type="component" value="Unassembled WGS sequence"/>
</dbReference>
<protein>
    <recommendedName>
        <fullName evidence="4">BTB domain transcription factor</fullName>
    </recommendedName>
</protein>
<dbReference type="PANTHER" id="PTHR34776:SF1">
    <property type="entry name" value="F17F16.3 PROTEIN"/>
    <property type="match status" value="1"/>
</dbReference>
<evidence type="ECO:0008006" key="4">
    <source>
        <dbReference type="Google" id="ProtNLM"/>
    </source>
</evidence>
<feature type="region of interest" description="Disordered" evidence="1">
    <location>
        <begin position="253"/>
        <end position="272"/>
    </location>
</feature>
<evidence type="ECO:0000256" key="1">
    <source>
        <dbReference type="SAM" id="MobiDB-lite"/>
    </source>
</evidence>
<proteinExistence type="predicted"/>
<comment type="caution">
    <text evidence="2">The sequence shown here is derived from an EMBL/GenBank/DDBJ whole genome shotgun (WGS) entry which is preliminary data.</text>
</comment>
<accession>A0AAN7BWK3</accession>
<feature type="compositionally biased region" description="Basic and acidic residues" evidence="1">
    <location>
        <begin position="301"/>
        <end position="316"/>
    </location>
</feature>
<keyword evidence="3" id="KW-1185">Reference proteome</keyword>
<evidence type="ECO:0000313" key="3">
    <source>
        <dbReference type="Proteomes" id="UP001301958"/>
    </source>
</evidence>
<feature type="compositionally biased region" description="Basic and acidic residues" evidence="1">
    <location>
        <begin position="329"/>
        <end position="341"/>
    </location>
</feature>
<dbReference type="EMBL" id="MU865295">
    <property type="protein sequence ID" value="KAK4231006.1"/>
    <property type="molecule type" value="Genomic_DNA"/>
</dbReference>
<dbReference type="PANTHER" id="PTHR34776">
    <property type="entry name" value="F17F16.3 PROTEIN"/>
    <property type="match status" value="1"/>
</dbReference>
<feature type="region of interest" description="Disordered" evidence="1">
    <location>
        <begin position="1"/>
        <end position="107"/>
    </location>
</feature>
<evidence type="ECO:0000313" key="2">
    <source>
        <dbReference type="EMBL" id="KAK4231006.1"/>
    </source>
</evidence>
<sequence>MTTSTNKTKAQEGAPPASEAETGSKHEIEEGAPSPEAKRLKKTESAPEEAVKPEGKAEEENPVPDQKKTEKNEEAEEEKPAPEQKKKEEDKEESEAVEPHESPESIPSSVVEKGIIYFFFRGRVNIDEPSKVNEIARSYIILRPIAKDAQLRLCVIPKKVLPQTGNDRWVSIVEKTGDNFQKVKEEFLAANDYETKTAGTRHSPAATPIGEGVYAIMNTGKESHLVYVLTLPRELGEVQKEIGLKERGSFVISTRNPEYEPPKNARLPKGPEYPKEILDEFRSLRWAPTQPKHLGPRGLKKALEPQEKDKKEGKDEPVEELEKLEEEDYQRMKDLTKDDATRIFTDL</sequence>
<feature type="compositionally biased region" description="Acidic residues" evidence="1">
    <location>
        <begin position="317"/>
        <end position="328"/>
    </location>
</feature>
<organism evidence="2 3">
    <name type="scientific">Podospora fimiseda</name>
    <dbReference type="NCBI Taxonomy" id="252190"/>
    <lineage>
        <taxon>Eukaryota</taxon>
        <taxon>Fungi</taxon>
        <taxon>Dikarya</taxon>
        <taxon>Ascomycota</taxon>
        <taxon>Pezizomycotina</taxon>
        <taxon>Sordariomycetes</taxon>
        <taxon>Sordariomycetidae</taxon>
        <taxon>Sordariales</taxon>
        <taxon>Podosporaceae</taxon>
        <taxon>Podospora</taxon>
    </lineage>
</organism>
<reference evidence="2" key="2">
    <citation type="submission" date="2023-05" db="EMBL/GenBank/DDBJ databases">
        <authorList>
            <consortium name="Lawrence Berkeley National Laboratory"/>
            <person name="Steindorff A."/>
            <person name="Hensen N."/>
            <person name="Bonometti L."/>
            <person name="Westerberg I."/>
            <person name="Brannstrom I.O."/>
            <person name="Guillou S."/>
            <person name="Cros-Aarteil S."/>
            <person name="Calhoun S."/>
            <person name="Haridas S."/>
            <person name="Kuo A."/>
            <person name="Mondo S."/>
            <person name="Pangilinan J."/>
            <person name="Riley R."/>
            <person name="Labutti K."/>
            <person name="Andreopoulos B."/>
            <person name="Lipzen A."/>
            <person name="Chen C."/>
            <person name="Yanf M."/>
            <person name="Daum C."/>
            <person name="Ng V."/>
            <person name="Clum A."/>
            <person name="Ohm R."/>
            <person name="Martin F."/>
            <person name="Silar P."/>
            <person name="Natvig D."/>
            <person name="Lalanne C."/>
            <person name="Gautier V."/>
            <person name="Ament-Velasquez S.L."/>
            <person name="Kruys A."/>
            <person name="Hutchinson M.I."/>
            <person name="Powell A.J."/>
            <person name="Barry K."/>
            <person name="Miller A.N."/>
            <person name="Grigoriev I.V."/>
            <person name="Debuchy R."/>
            <person name="Gladieux P."/>
            <person name="Thoren M.H."/>
            <person name="Johannesson H."/>
        </authorList>
    </citation>
    <scope>NUCLEOTIDE SEQUENCE</scope>
    <source>
        <strain evidence="2">CBS 990.96</strain>
    </source>
</reference>
<dbReference type="AlphaFoldDB" id="A0AAN7BWK3"/>
<feature type="region of interest" description="Disordered" evidence="1">
    <location>
        <begin position="285"/>
        <end position="347"/>
    </location>
</feature>
<feature type="compositionally biased region" description="Basic and acidic residues" evidence="1">
    <location>
        <begin position="36"/>
        <end position="89"/>
    </location>
</feature>
<reference evidence="2" key="1">
    <citation type="journal article" date="2023" name="Mol. Phylogenet. Evol.">
        <title>Genome-scale phylogeny and comparative genomics of the fungal order Sordariales.</title>
        <authorList>
            <person name="Hensen N."/>
            <person name="Bonometti L."/>
            <person name="Westerberg I."/>
            <person name="Brannstrom I.O."/>
            <person name="Guillou S."/>
            <person name="Cros-Aarteil S."/>
            <person name="Calhoun S."/>
            <person name="Haridas S."/>
            <person name="Kuo A."/>
            <person name="Mondo S."/>
            <person name="Pangilinan J."/>
            <person name="Riley R."/>
            <person name="LaButti K."/>
            <person name="Andreopoulos B."/>
            <person name="Lipzen A."/>
            <person name="Chen C."/>
            <person name="Yan M."/>
            <person name="Daum C."/>
            <person name="Ng V."/>
            <person name="Clum A."/>
            <person name="Steindorff A."/>
            <person name="Ohm R.A."/>
            <person name="Martin F."/>
            <person name="Silar P."/>
            <person name="Natvig D.O."/>
            <person name="Lalanne C."/>
            <person name="Gautier V."/>
            <person name="Ament-Velasquez S.L."/>
            <person name="Kruys A."/>
            <person name="Hutchinson M.I."/>
            <person name="Powell A.J."/>
            <person name="Barry K."/>
            <person name="Miller A.N."/>
            <person name="Grigoriev I.V."/>
            <person name="Debuchy R."/>
            <person name="Gladieux P."/>
            <person name="Hiltunen Thoren M."/>
            <person name="Johannesson H."/>
        </authorList>
    </citation>
    <scope>NUCLEOTIDE SEQUENCE</scope>
    <source>
        <strain evidence="2">CBS 990.96</strain>
    </source>
</reference>